<protein>
    <submittedName>
        <fullName evidence="1">Uncharacterized protein</fullName>
    </submittedName>
</protein>
<evidence type="ECO:0000313" key="1">
    <source>
        <dbReference type="Ensembl" id="ENSCATP00000006320.1"/>
    </source>
</evidence>
<keyword evidence="2" id="KW-1185">Reference proteome</keyword>
<accession>A0A2K5L035</accession>
<dbReference type="OMA" id="SIIWCRE"/>
<evidence type="ECO:0000313" key="2">
    <source>
        <dbReference type="Proteomes" id="UP000233060"/>
    </source>
</evidence>
<reference evidence="1" key="1">
    <citation type="submission" date="2025-08" db="UniProtKB">
        <authorList>
            <consortium name="Ensembl"/>
        </authorList>
    </citation>
    <scope>IDENTIFICATION</scope>
</reference>
<name>A0A2K5L035_CERAT</name>
<dbReference type="GeneTree" id="ENSGT00910000147065"/>
<organism evidence="1 2">
    <name type="scientific">Cercocebus atys</name>
    <name type="common">Sooty mangabey</name>
    <name type="synonym">Cercocebus torquatus atys</name>
    <dbReference type="NCBI Taxonomy" id="9531"/>
    <lineage>
        <taxon>Eukaryota</taxon>
        <taxon>Metazoa</taxon>
        <taxon>Chordata</taxon>
        <taxon>Craniata</taxon>
        <taxon>Vertebrata</taxon>
        <taxon>Euteleostomi</taxon>
        <taxon>Mammalia</taxon>
        <taxon>Eutheria</taxon>
        <taxon>Euarchontoglires</taxon>
        <taxon>Primates</taxon>
        <taxon>Haplorrhini</taxon>
        <taxon>Catarrhini</taxon>
        <taxon>Cercopithecidae</taxon>
        <taxon>Cercopithecinae</taxon>
        <taxon>Cercocebus</taxon>
    </lineage>
</organism>
<dbReference type="Ensembl" id="ENSCATT00000022871.1">
    <property type="protein sequence ID" value="ENSCATP00000006320.1"/>
    <property type="gene ID" value="ENSCATG00000019880.1"/>
</dbReference>
<reference evidence="1" key="2">
    <citation type="submission" date="2025-09" db="UniProtKB">
        <authorList>
            <consortium name="Ensembl"/>
        </authorList>
    </citation>
    <scope>IDENTIFICATION</scope>
</reference>
<dbReference type="Proteomes" id="UP000233060">
    <property type="component" value="Unassembled WGS sequence"/>
</dbReference>
<proteinExistence type="predicted"/>
<sequence length="103" mass="11738">MINFYKVPRTAVWHVAVRHECLVNELNKISLRHTHGNSCCMSASTSPSIIWCREAEAAGLSESFQISLQQRALIDSLSIKCFIWLKKSNQVLLITKKNIYAMD</sequence>
<dbReference type="AlphaFoldDB" id="A0A2K5L035"/>